<dbReference type="InterPro" id="IPR013083">
    <property type="entry name" value="Znf_RING/FYVE/PHD"/>
</dbReference>
<keyword evidence="13" id="KW-1185">Reference proteome</keyword>
<dbReference type="GO" id="GO:0004842">
    <property type="term" value="F:ubiquitin-protein transferase activity"/>
    <property type="evidence" value="ECO:0007669"/>
    <property type="project" value="TreeGrafter"/>
</dbReference>
<dbReference type="AlphaFoldDB" id="A0AAV8VUC5"/>
<comment type="caution">
    <text evidence="12">The sequence shown here is derived from an EMBL/GenBank/DDBJ whole genome shotgun (WGS) entry which is preliminary data.</text>
</comment>
<proteinExistence type="predicted"/>
<evidence type="ECO:0000256" key="3">
    <source>
        <dbReference type="ARBA" id="ARBA00022692"/>
    </source>
</evidence>
<evidence type="ECO:0000256" key="9">
    <source>
        <dbReference type="ARBA" id="ARBA00023136"/>
    </source>
</evidence>
<keyword evidence="8 10" id="KW-1133">Transmembrane helix</keyword>
<evidence type="ECO:0000256" key="6">
    <source>
        <dbReference type="ARBA" id="ARBA00022786"/>
    </source>
</evidence>
<evidence type="ECO:0000313" key="13">
    <source>
        <dbReference type="Proteomes" id="UP001159042"/>
    </source>
</evidence>
<evidence type="ECO:0000256" key="2">
    <source>
        <dbReference type="ARBA" id="ARBA00022679"/>
    </source>
</evidence>
<dbReference type="SUPFAM" id="SSF57850">
    <property type="entry name" value="RING/U-box"/>
    <property type="match status" value="1"/>
</dbReference>
<evidence type="ECO:0000256" key="7">
    <source>
        <dbReference type="ARBA" id="ARBA00022833"/>
    </source>
</evidence>
<evidence type="ECO:0000256" key="5">
    <source>
        <dbReference type="ARBA" id="ARBA00022771"/>
    </source>
</evidence>
<dbReference type="PROSITE" id="PS51292">
    <property type="entry name" value="ZF_RING_CH"/>
    <property type="match status" value="1"/>
</dbReference>
<dbReference type="GO" id="GO:0008270">
    <property type="term" value="F:zinc ion binding"/>
    <property type="evidence" value="ECO:0007669"/>
    <property type="project" value="UniProtKB-KW"/>
</dbReference>
<dbReference type="InterPro" id="IPR011016">
    <property type="entry name" value="Znf_RING-CH"/>
</dbReference>
<comment type="subcellular location">
    <subcellularLocation>
        <location evidence="1">Membrane</location>
        <topology evidence="1">Multi-pass membrane protein</topology>
    </subcellularLocation>
</comment>
<gene>
    <name evidence="12" type="ORF">NQ315_005164</name>
</gene>
<feature type="transmembrane region" description="Helical" evidence="10">
    <location>
        <begin position="111"/>
        <end position="132"/>
    </location>
</feature>
<keyword evidence="4" id="KW-0479">Metal-binding</keyword>
<dbReference type="GO" id="GO:0016020">
    <property type="term" value="C:membrane"/>
    <property type="evidence" value="ECO:0007669"/>
    <property type="project" value="UniProtKB-SubCell"/>
</dbReference>
<evidence type="ECO:0000256" key="10">
    <source>
        <dbReference type="SAM" id="Phobius"/>
    </source>
</evidence>
<evidence type="ECO:0000256" key="8">
    <source>
        <dbReference type="ARBA" id="ARBA00022989"/>
    </source>
</evidence>
<sequence>MSAEDPPDPKVGSTTVDTPNVKSSIISVACRICYDNDKDEELINPCRCRGTVAFVHRTCLEIWLAESNTTKCELCHQEFKTERTPRFSSRESVWRWCISRSSTAHGVKSDILACTIITPLAIVITYVCLFSSEYYNQSKFYNLPAARWTSISLLIMIAIMLIGYYMWVYSVIRMHARLWYNWWQRTCEVRYIPPSSINITVGITSGVLAGHPNTPVVPIAEEDESEVNAAEGEVAQSTQPSAINSDIVISIGDNPKESTSSYESIV</sequence>
<dbReference type="Gene3D" id="3.30.40.10">
    <property type="entry name" value="Zinc/RING finger domain, C3HC4 (zinc finger)"/>
    <property type="match status" value="1"/>
</dbReference>
<name>A0AAV8VUC5_9CUCU</name>
<keyword evidence="9 10" id="KW-0472">Membrane</keyword>
<dbReference type="Pfam" id="PF12906">
    <property type="entry name" value="RINGv"/>
    <property type="match status" value="1"/>
</dbReference>
<dbReference type="PANTHER" id="PTHR46065">
    <property type="entry name" value="E3 UBIQUITIN-PROTEIN LIGASE MARCH 2/3 FAMILY MEMBER"/>
    <property type="match status" value="1"/>
</dbReference>
<reference evidence="12 13" key="1">
    <citation type="journal article" date="2023" name="Insect Mol. Biol.">
        <title>Genome sequencing provides insights into the evolution of gene families encoding plant cell wall-degrading enzymes in longhorned beetles.</title>
        <authorList>
            <person name="Shin N.R."/>
            <person name="Okamura Y."/>
            <person name="Kirsch R."/>
            <person name="Pauchet Y."/>
        </authorList>
    </citation>
    <scope>NUCLEOTIDE SEQUENCE [LARGE SCALE GENOMIC DNA]</scope>
    <source>
        <strain evidence="12">EAD_L_NR</strain>
    </source>
</reference>
<keyword evidence="2" id="KW-0808">Transferase</keyword>
<organism evidence="12 13">
    <name type="scientific">Exocentrus adspersus</name>
    <dbReference type="NCBI Taxonomy" id="1586481"/>
    <lineage>
        <taxon>Eukaryota</taxon>
        <taxon>Metazoa</taxon>
        <taxon>Ecdysozoa</taxon>
        <taxon>Arthropoda</taxon>
        <taxon>Hexapoda</taxon>
        <taxon>Insecta</taxon>
        <taxon>Pterygota</taxon>
        <taxon>Neoptera</taxon>
        <taxon>Endopterygota</taxon>
        <taxon>Coleoptera</taxon>
        <taxon>Polyphaga</taxon>
        <taxon>Cucujiformia</taxon>
        <taxon>Chrysomeloidea</taxon>
        <taxon>Cerambycidae</taxon>
        <taxon>Lamiinae</taxon>
        <taxon>Acanthocinini</taxon>
        <taxon>Exocentrus</taxon>
    </lineage>
</organism>
<keyword evidence="6" id="KW-0833">Ubl conjugation pathway</keyword>
<dbReference type="Proteomes" id="UP001159042">
    <property type="component" value="Unassembled WGS sequence"/>
</dbReference>
<dbReference type="GO" id="GO:0016567">
    <property type="term" value="P:protein ubiquitination"/>
    <property type="evidence" value="ECO:0007669"/>
    <property type="project" value="TreeGrafter"/>
</dbReference>
<evidence type="ECO:0000256" key="1">
    <source>
        <dbReference type="ARBA" id="ARBA00004141"/>
    </source>
</evidence>
<keyword evidence="5" id="KW-0863">Zinc-finger</keyword>
<protein>
    <recommendedName>
        <fullName evidence="11">RING-CH-type domain-containing protein</fullName>
    </recommendedName>
</protein>
<keyword evidence="7" id="KW-0862">Zinc</keyword>
<dbReference type="PANTHER" id="PTHR46065:SF3">
    <property type="entry name" value="FI20425P1"/>
    <property type="match status" value="1"/>
</dbReference>
<feature type="domain" description="RING-CH-type" evidence="11">
    <location>
        <begin position="22"/>
        <end position="82"/>
    </location>
</feature>
<evidence type="ECO:0000259" key="11">
    <source>
        <dbReference type="PROSITE" id="PS51292"/>
    </source>
</evidence>
<evidence type="ECO:0000313" key="12">
    <source>
        <dbReference type="EMBL" id="KAJ8917715.1"/>
    </source>
</evidence>
<feature type="transmembrane region" description="Helical" evidence="10">
    <location>
        <begin position="152"/>
        <end position="172"/>
    </location>
</feature>
<evidence type="ECO:0000256" key="4">
    <source>
        <dbReference type="ARBA" id="ARBA00022723"/>
    </source>
</evidence>
<accession>A0AAV8VUC5</accession>
<dbReference type="SMART" id="SM00744">
    <property type="entry name" value="RINGv"/>
    <property type="match status" value="1"/>
</dbReference>
<keyword evidence="3 10" id="KW-0812">Transmembrane</keyword>
<dbReference type="EMBL" id="JANEYG010000031">
    <property type="protein sequence ID" value="KAJ8917715.1"/>
    <property type="molecule type" value="Genomic_DNA"/>
</dbReference>